<dbReference type="RefSeq" id="WP_377490485.1">
    <property type="nucleotide sequence ID" value="NZ_JBHUOX010000027.1"/>
</dbReference>
<proteinExistence type="predicted"/>
<protein>
    <submittedName>
        <fullName evidence="2">Adenylate/guanylate cyclase domain-containing protein</fullName>
    </submittedName>
</protein>
<dbReference type="Gene3D" id="3.30.70.1230">
    <property type="entry name" value="Nucleotide cyclase"/>
    <property type="match status" value="1"/>
</dbReference>
<evidence type="ECO:0000259" key="1">
    <source>
        <dbReference type="PROSITE" id="PS50125"/>
    </source>
</evidence>
<dbReference type="Pfam" id="PF00211">
    <property type="entry name" value="Guanylate_cyc"/>
    <property type="match status" value="1"/>
</dbReference>
<dbReference type="EMBL" id="JBHUOX010000027">
    <property type="protein sequence ID" value="MFD3003324.1"/>
    <property type="molecule type" value="Genomic_DNA"/>
</dbReference>
<feature type="domain" description="Guanylate cyclase" evidence="1">
    <location>
        <begin position="9"/>
        <end position="116"/>
    </location>
</feature>
<accession>A0ABW6C213</accession>
<dbReference type="SUPFAM" id="SSF55073">
    <property type="entry name" value="Nucleotide cyclase"/>
    <property type="match status" value="1"/>
</dbReference>
<dbReference type="Proteomes" id="UP001597641">
    <property type="component" value="Unassembled WGS sequence"/>
</dbReference>
<dbReference type="PANTHER" id="PTHR43081">
    <property type="entry name" value="ADENYLATE CYCLASE, TERMINAL-DIFFERENTIATION SPECIFIC-RELATED"/>
    <property type="match status" value="1"/>
</dbReference>
<evidence type="ECO:0000313" key="3">
    <source>
        <dbReference type="Proteomes" id="UP001597641"/>
    </source>
</evidence>
<dbReference type="InterPro" id="IPR001054">
    <property type="entry name" value="A/G_cyclase"/>
</dbReference>
<gene>
    <name evidence="2" type="ORF">ACFS7Z_23390</name>
</gene>
<evidence type="ECO:0000313" key="2">
    <source>
        <dbReference type="EMBL" id="MFD3003324.1"/>
    </source>
</evidence>
<dbReference type="PROSITE" id="PS50125">
    <property type="entry name" value="GUANYLATE_CYCLASE_2"/>
    <property type="match status" value="1"/>
</dbReference>
<organism evidence="2 3">
    <name type="scientific">Pontibacter toksunensis</name>
    <dbReference type="NCBI Taxonomy" id="1332631"/>
    <lineage>
        <taxon>Bacteria</taxon>
        <taxon>Pseudomonadati</taxon>
        <taxon>Bacteroidota</taxon>
        <taxon>Cytophagia</taxon>
        <taxon>Cytophagales</taxon>
        <taxon>Hymenobacteraceae</taxon>
        <taxon>Pontibacter</taxon>
    </lineage>
</organism>
<dbReference type="CDD" id="cd07302">
    <property type="entry name" value="CHD"/>
    <property type="match status" value="1"/>
</dbReference>
<dbReference type="SMART" id="SM00044">
    <property type="entry name" value="CYCc"/>
    <property type="match status" value="1"/>
</dbReference>
<dbReference type="Gene3D" id="3.40.50.10070">
    <property type="entry name" value="TolB, N-terminal domain"/>
    <property type="match status" value="1"/>
</dbReference>
<keyword evidence="3" id="KW-1185">Reference proteome</keyword>
<sequence>MSRIRQLAAIMFTDIVGYTALMGDDEQKAFYLLDKNRALQQALIKQFGGRWIKELGDGVLASFPTVTDAVNCACALVQGCGKVHGLCLHIGIHLGDVVFENEDVFGDGVNIASRLPVLAPAGGIWVSEAVYQNVANKTGVATKFVGEKTLKNVKEPVRVYEVRPTNDIAESSGSYLLHKDKPQAAAPKSVAVLPFVNMSNDPEQEYFSDGIAEEIINSLVHLKDLNVAGRTSSFQFKGKSMDLRELGLKLGVSTVLEGSVRKQGDRLRITAQLINVENGFHLWSEKYDRNMDDIFAIQDEIA</sequence>
<dbReference type="InterPro" id="IPR050697">
    <property type="entry name" value="Adenylyl/Guanylyl_Cyclase_3/4"/>
</dbReference>
<comment type="caution">
    <text evidence="2">The sequence shown here is derived from an EMBL/GenBank/DDBJ whole genome shotgun (WGS) entry which is preliminary data.</text>
</comment>
<dbReference type="PANTHER" id="PTHR43081:SF19">
    <property type="entry name" value="PH-SENSITIVE ADENYLATE CYCLASE RV1264"/>
    <property type="match status" value="1"/>
</dbReference>
<reference evidence="3" key="1">
    <citation type="journal article" date="2019" name="Int. J. Syst. Evol. Microbiol.">
        <title>The Global Catalogue of Microorganisms (GCM) 10K type strain sequencing project: providing services to taxonomists for standard genome sequencing and annotation.</title>
        <authorList>
            <consortium name="The Broad Institute Genomics Platform"/>
            <consortium name="The Broad Institute Genome Sequencing Center for Infectious Disease"/>
            <person name="Wu L."/>
            <person name="Ma J."/>
        </authorList>
    </citation>
    <scope>NUCLEOTIDE SEQUENCE [LARGE SCALE GENOMIC DNA]</scope>
    <source>
        <strain evidence="3">KCTC 23984</strain>
    </source>
</reference>
<dbReference type="InterPro" id="IPR029787">
    <property type="entry name" value="Nucleotide_cyclase"/>
</dbReference>
<name>A0ABW6C213_9BACT</name>